<accession>A0A8F6TZ82</accession>
<dbReference type="RefSeq" id="WP_219003685.1">
    <property type="nucleotide sequence ID" value="NZ_CP079194.1"/>
</dbReference>
<dbReference type="KEGG" id="gce:KYE46_04195"/>
<dbReference type="EMBL" id="CP079194">
    <property type="protein sequence ID" value="QXT40457.1"/>
    <property type="molecule type" value="Genomic_DNA"/>
</dbReference>
<proteinExistence type="predicted"/>
<dbReference type="AlphaFoldDB" id="A0A8F6TZ82"/>
<feature type="chain" id="PRO_5034706442" evidence="1">
    <location>
        <begin position="19"/>
        <end position="93"/>
    </location>
</feature>
<name>A0A8F6TZ82_9RHOB</name>
<gene>
    <name evidence="2" type="ORF">KYE46_04195</name>
</gene>
<keyword evidence="3" id="KW-1185">Reference proteome</keyword>
<protein>
    <submittedName>
        <fullName evidence="2">Uncharacterized protein</fullName>
    </submittedName>
</protein>
<organism evidence="2 3">
    <name type="scientific">Gymnodinialimonas ceratoperidinii</name>
    <dbReference type="NCBI Taxonomy" id="2856823"/>
    <lineage>
        <taxon>Bacteria</taxon>
        <taxon>Pseudomonadati</taxon>
        <taxon>Pseudomonadota</taxon>
        <taxon>Alphaproteobacteria</taxon>
        <taxon>Rhodobacterales</taxon>
        <taxon>Paracoccaceae</taxon>
        <taxon>Gymnodinialimonas</taxon>
    </lineage>
</organism>
<sequence>MRALALIAAVLVTSPAFAQTSVAQLQGMIAADTVGAGFAPEVADAIATCFTSRMTEAEATAVLTSDDLTEQQQALAAIPAYTEAVACAAEELQ</sequence>
<feature type="signal peptide" evidence="1">
    <location>
        <begin position="1"/>
        <end position="18"/>
    </location>
</feature>
<evidence type="ECO:0000256" key="1">
    <source>
        <dbReference type="SAM" id="SignalP"/>
    </source>
</evidence>
<keyword evidence="1" id="KW-0732">Signal</keyword>
<evidence type="ECO:0000313" key="3">
    <source>
        <dbReference type="Proteomes" id="UP000825009"/>
    </source>
</evidence>
<dbReference type="Proteomes" id="UP000825009">
    <property type="component" value="Chromosome"/>
</dbReference>
<evidence type="ECO:0000313" key="2">
    <source>
        <dbReference type="EMBL" id="QXT40457.1"/>
    </source>
</evidence>
<reference evidence="2 3" key="1">
    <citation type="submission" date="2021-07" db="EMBL/GenBank/DDBJ databases">
        <title>A novel Jannaschia species isolated from marine dinoflagellate Ceratoperidinium margalefii.</title>
        <authorList>
            <person name="Jiang Y."/>
            <person name="Li Z."/>
        </authorList>
    </citation>
    <scope>NUCLEOTIDE SEQUENCE [LARGE SCALE GENOMIC DNA]</scope>
    <source>
        <strain evidence="2 3">J12C1-MA-4</strain>
    </source>
</reference>